<evidence type="ECO:0000256" key="4">
    <source>
        <dbReference type="ARBA" id="ARBA00022519"/>
    </source>
</evidence>
<evidence type="ECO:0000256" key="9">
    <source>
        <dbReference type="RuleBase" id="RU369079"/>
    </source>
</evidence>
<proteinExistence type="inferred from homology"/>
<gene>
    <name evidence="11" type="ORF">EMQ25_00900</name>
</gene>
<evidence type="ECO:0000256" key="3">
    <source>
        <dbReference type="ARBA" id="ARBA00022475"/>
    </source>
</evidence>
<reference evidence="11 12" key="1">
    <citation type="journal article" date="2016" name="Int. J. Syst. Evol. Microbiol.">
        <title>Arsenicitalea aurantiaca gen. nov., sp. nov., a new member of the family Hyphomicrobiaceae, isolated from high-arsenic sediment.</title>
        <authorList>
            <person name="Mu Y."/>
            <person name="Zhou L."/>
            <person name="Zeng X.C."/>
            <person name="Liu L."/>
            <person name="Pan Y."/>
            <person name="Chen X."/>
            <person name="Wang J."/>
            <person name="Li S."/>
            <person name="Li W.J."/>
            <person name="Wang Y."/>
        </authorList>
    </citation>
    <scope>NUCLEOTIDE SEQUENCE [LARGE SCALE GENOMIC DNA]</scope>
    <source>
        <strain evidence="11 12">42-50</strain>
    </source>
</reference>
<evidence type="ECO:0000256" key="1">
    <source>
        <dbReference type="ARBA" id="ARBA00004429"/>
    </source>
</evidence>
<dbReference type="GO" id="GO:0015740">
    <property type="term" value="P:C4-dicarboxylate transport"/>
    <property type="evidence" value="ECO:0007669"/>
    <property type="project" value="TreeGrafter"/>
</dbReference>
<dbReference type="Proteomes" id="UP000281547">
    <property type="component" value="Unassembled WGS sequence"/>
</dbReference>
<keyword evidence="4 9" id="KW-0997">Cell inner membrane</keyword>
<keyword evidence="5 9" id="KW-0812">Transmembrane</keyword>
<evidence type="ECO:0000256" key="2">
    <source>
        <dbReference type="ARBA" id="ARBA00022448"/>
    </source>
</evidence>
<accession>A0A433XKL3</accession>
<comment type="subunit">
    <text evidence="9">The complex comprises the extracytoplasmic solute receptor protein and the two transmembrane proteins.</text>
</comment>
<keyword evidence="12" id="KW-1185">Reference proteome</keyword>
<comment type="function">
    <text evidence="9">Part of the tripartite ATP-independent periplasmic (TRAP) transport system.</text>
</comment>
<evidence type="ECO:0000256" key="7">
    <source>
        <dbReference type="ARBA" id="ARBA00023136"/>
    </source>
</evidence>
<keyword evidence="3" id="KW-1003">Cell membrane</keyword>
<dbReference type="InterPro" id="IPR007387">
    <property type="entry name" value="TRAP_DctQ"/>
</dbReference>
<feature type="transmembrane region" description="Helical" evidence="9">
    <location>
        <begin position="39"/>
        <end position="59"/>
    </location>
</feature>
<dbReference type="PANTHER" id="PTHR35011">
    <property type="entry name" value="2,3-DIKETO-L-GULONATE TRAP TRANSPORTER SMALL PERMEASE PROTEIN YIAM"/>
    <property type="match status" value="1"/>
</dbReference>
<organism evidence="11 12">
    <name type="scientific">Arsenicitalea aurantiaca</name>
    <dbReference type="NCBI Taxonomy" id="1783274"/>
    <lineage>
        <taxon>Bacteria</taxon>
        <taxon>Pseudomonadati</taxon>
        <taxon>Pseudomonadota</taxon>
        <taxon>Alphaproteobacteria</taxon>
        <taxon>Hyphomicrobiales</taxon>
        <taxon>Devosiaceae</taxon>
        <taxon>Arsenicitalea</taxon>
    </lineage>
</organism>
<keyword evidence="7 9" id="KW-0472">Membrane</keyword>
<evidence type="ECO:0000313" key="11">
    <source>
        <dbReference type="EMBL" id="RUT34554.1"/>
    </source>
</evidence>
<comment type="caution">
    <text evidence="11">The sequence shown here is derived from an EMBL/GenBank/DDBJ whole genome shotgun (WGS) entry which is preliminary data.</text>
</comment>
<feature type="transmembrane region" description="Helical" evidence="9">
    <location>
        <begin position="152"/>
        <end position="174"/>
    </location>
</feature>
<protein>
    <recommendedName>
        <fullName evidence="9">TRAP transporter small permease protein</fullName>
    </recommendedName>
</protein>
<dbReference type="GO" id="GO:0022857">
    <property type="term" value="F:transmembrane transporter activity"/>
    <property type="evidence" value="ECO:0007669"/>
    <property type="project" value="UniProtKB-UniRule"/>
</dbReference>
<sequence length="207" mass="22769">MPERQPVQNTQPAPDTPRVLATADSRLYAIDRALEPLRWVFRITSLAVLVALVSLPFIQVVAREIFSRPIMGAEELTRFMLICSVFLALPYVVSSGATVRMEELVAMLPERVLRLLKVLASATAIATFSVMAIASFIAIRGNLGNSTPTLGIPYWIFLGAAFASFTMTAIECGVQLLKVLQNRPLYITFPQEAEPPADFEISADKQV</sequence>
<dbReference type="AlphaFoldDB" id="A0A433XKL3"/>
<keyword evidence="2 9" id="KW-0813">Transport</keyword>
<comment type="subcellular location">
    <subcellularLocation>
        <location evidence="1 9">Cell inner membrane</location>
        <topology evidence="1 9">Multi-pass membrane protein</topology>
    </subcellularLocation>
</comment>
<evidence type="ECO:0000256" key="8">
    <source>
        <dbReference type="ARBA" id="ARBA00038436"/>
    </source>
</evidence>
<feature type="transmembrane region" description="Helical" evidence="9">
    <location>
        <begin position="79"/>
        <end position="97"/>
    </location>
</feature>
<keyword evidence="6 9" id="KW-1133">Transmembrane helix</keyword>
<feature type="transmembrane region" description="Helical" evidence="9">
    <location>
        <begin position="118"/>
        <end position="140"/>
    </location>
</feature>
<name>A0A433XKL3_9HYPH</name>
<dbReference type="InterPro" id="IPR055348">
    <property type="entry name" value="DctQ"/>
</dbReference>
<evidence type="ECO:0000259" key="10">
    <source>
        <dbReference type="Pfam" id="PF04290"/>
    </source>
</evidence>
<comment type="similarity">
    <text evidence="8 9">Belongs to the TRAP transporter small permease family.</text>
</comment>
<evidence type="ECO:0000313" key="12">
    <source>
        <dbReference type="Proteomes" id="UP000281547"/>
    </source>
</evidence>
<feature type="domain" description="Tripartite ATP-independent periplasmic transporters DctQ component" evidence="10">
    <location>
        <begin position="53"/>
        <end position="181"/>
    </location>
</feature>
<dbReference type="PANTHER" id="PTHR35011:SF2">
    <property type="entry name" value="2,3-DIKETO-L-GULONATE TRAP TRANSPORTER SMALL PERMEASE PROTEIN YIAM"/>
    <property type="match status" value="1"/>
</dbReference>
<evidence type="ECO:0000256" key="6">
    <source>
        <dbReference type="ARBA" id="ARBA00022989"/>
    </source>
</evidence>
<dbReference type="GO" id="GO:0005886">
    <property type="term" value="C:plasma membrane"/>
    <property type="evidence" value="ECO:0007669"/>
    <property type="project" value="UniProtKB-SubCell"/>
</dbReference>
<evidence type="ECO:0000256" key="5">
    <source>
        <dbReference type="ARBA" id="ARBA00022692"/>
    </source>
</evidence>
<dbReference type="Pfam" id="PF04290">
    <property type="entry name" value="DctQ"/>
    <property type="match status" value="1"/>
</dbReference>
<dbReference type="EMBL" id="RZNJ01000001">
    <property type="protein sequence ID" value="RUT34554.1"/>
    <property type="molecule type" value="Genomic_DNA"/>
</dbReference>